<comment type="caution">
    <text evidence="3">The sequence shown here is derived from an EMBL/GenBank/DDBJ whole genome shotgun (WGS) entry which is preliminary data.</text>
</comment>
<protein>
    <recommendedName>
        <fullName evidence="2">PBSX phage terminase small subunit-like N-terminal domain-containing protein</fullName>
    </recommendedName>
</protein>
<proteinExistence type="predicted"/>
<dbReference type="Pfam" id="PF10668">
    <property type="entry name" value="Phage_terminase"/>
    <property type="match status" value="1"/>
</dbReference>
<evidence type="ECO:0000313" key="4">
    <source>
        <dbReference type="Proteomes" id="UP000178622"/>
    </source>
</evidence>
<dbReference type="Proteomes" id="UP000178622">
    <property type="component" value="Unassembled WGS sequence"/>
</dbReference>
<dbReference type="AlphaFoldDB" id="A0A1E8GKR7"/>
<evidence type="ECO:0000256" key="1">
    <source>
        <dbReference type="SAM" id="MobiDB-lite"/>
    </source>
</evidence>
<keyword evidence="4" id="KW-1185">Reference proteome</keyword>
<feature type="compositionally biased region" description="Basic and acidic residues" evidence="1">
    <location>
        <begin position="43"/>
        <end position="65"/>
    </location>
</feature>
<organism evidence="3 4">
    <name type="scientific">Floricoccus tropicus</name>
    <dbReference type="NCBI Taxonomy" id="1859473"/>
    <lineage>
        <taxon>Bacteria</taxon>
        <taxon>Bacillati</taxon>
        <taxon>Bacillota</taxon>
        <taxon>Bacilli</taxon>
        <taxon>Lactobacillales</taxon>
        <taxon>Streptococcaceae</taxon>
        <taxon>Floricoccus</taxon>
    </lineage>
</organism>
<name>A0A1E8GKR7_9LACT</name>
<dbReference type="RefSeq" id="WP_070792762.1">
    <property type="nucleotide sequence ID" value="NZ_MKIR01000023.1"/>
</dbReference>
<accession>A0A1E8GKR7</accession>
<dbReference type="NCBIfam" id="NF040601">
    <property type="entry name" value="TerS_not_xtmA"/>
    <property type="match status" value="1"/>
</dbReference>
<evidence type="ECO:0000259" key="2">
    <source>
        <dbReference type="Pfam" id="PF10668"/>
    </source>
</evidence>
<dbReference type="STRING" id="1859473.BG261_05420"/>
<feature type="domain" description="PBSX phage terminase small subunit-like N-terminal" evidence="2">
    <location>
        <begin position="1"/>
        <end position="56"/>
    </location>
</feature>
<dbReference type="InterPro" id="IPR018925">
    <property type="entry name" value="XtmA-like_N"/>
</dbReference>
<dbReference type="OrthoDB" id="7358785at2"/>
<gene>
    <name evidence="3" type="ORF">BG261_05420</name>
</gene>
<dbReference type="EMBL" id="MKIR01000023">
    <property type="protein sequence ID" value="OFI48829.1"/>
    <property type="molecule type" value="Genomic_DNA"/>
</dbReference>
<evidence type="ECO:0000313" key="3">
    <source>
        <dbReference type="EMBL" id="OFI48829.1"/>
    </source>
</evidence>
<sequence length="273" mass="31837">MARSRNPKRDEAYKIWIESNKSKLLKDIAIELNVSPSTIRKWKSEDKWDEETKRSAPNEKERYETLKGNANAQGNKGGAPPVRNKNALKTGEFETIYFDMLEDDEKEIVASISNDPFSILNETLTLERVRQRRMLKRIKNLERNLSVEEVTILSQLRKKKEPVEVNGEIVRKEVEKLVDVQVERKQFSNVDKILEHEDALTRINTQITKTIKQMNDLVMNEQKSQLVDAQIEKIKLSNNSTDNNSGKVVFLDSEDEMLKYMEEHPEDYENINQ</sequence>
<feature type="region of interest" description="Disordered" evidence="1">
    <location>
        <begin position="43"/>
        <end position="85"/>
    </location>
</feature>
<reference evidence="4" key="1">
    <citation type="submission" date="2016-09" db="EMBL/GenBank/DDBJ databases">
        <title>Draft genome sequence of a novel species of the family Streptococcaceae isolated from flowers.</title>
        <authorList>
            <person name="Chuah L.-O."/>
            <person name="Yap K.-P."/>
            <person name="Thong K.L."/>
            <person name="Liong M.T."/>
            <person name="Ahmad R."/>
            <person name="Rusul G."/>
        </authorList>
    </citation>
    <scope>NUCLEOTIDE SEQUENCE [LARGE SCALE GENOMIC DNA]</scope>
    <source>
        <strain evidence="4">DF1</strain>
    </source>
</reference>